<organism evidence="2 3">
    <name type="scientific">Pseudonocardia aurantiaca</name>
    <dbReference type="NCBI Taxonomy" id="75290"/>
    <lineage>
        <taxon>Bacteria</taxon>
        <taxon>Bacillati</taxon>
        <taxon>Actinomycetota</taxon>
        <taxon>Actinomycetes</taxon>
        <taxon>Pseudonocardiales</taxon>
        <taxon>Pseudonocardiaceae</taxon>
        <taxon>Pseudonocardia</taxon>
    </lineage>
</organism>
<gene>
    <name evidence="2" type="ORF">ACFSCY_00670</name>
</gene>
<dbReference type="RefSeq" id="WP_343971897.1">
    <property type="nucleotide sequence ID" value="NZ_BAAAJG010000003.1"/>
</dbReference>
<feature type="chain" id="PRO_5046322519" description="Secreted protein" evidence="1">
    <location>
        <begin position="33"/>
        <end position="155"/>
    </location>
</feature>
<accession>A0ABW4FBI8</accession>
<evidence type="ECO:0008006" key="4">
    <source>
        <dbReference type="Google" id="ProtNLM"/>
    </source>
</evidence>
<evidence type="ECO:0000313" key="2">
    <source>
        <dbReference type="EMBL" id="MFD1527949.1"/>
    </source>
</evidence>
<evidence type="ECO:0000256" key="1">
    <source>
        <dbReference type="SAM" id="SignalP"/>
    </source>
</evidence>
<reference evidence="3" key="1">
    <citation type="journal article" date="2019" name="Int. J. Syst. Evol. Microbiol.">
        <title>The Global Catalogue of Microorganisms (GCM) 10K type strain sequencing project: providing services to taxonomists for standard genome sequencing and annotation.</title>
        <authorList>
            <consortium name="The Broad Institute Genomics Platform"/>
            <consortium name="The Broad Institute Genome Sequencing Center for Infectious Disease"/>
            <person name="Wu L."/>
            <person name="Ma J."/>
        </authorList>
    </citation>
    <scope>NUCLEOTIDE SEQUENCE [LARGE SCALE GENOMIC DNA]</scope>
    <source>
        <strain evidence="3">JCM 12165</strain>
    </source>
</reference>
<proteinExistence type="predicted"/>
<comment type="caution">
    <text evidence="2">The sequence shown here is derived from an EMBL/GenBank/DDBJ whole genome shotgun (WGS) entry which is preliminary data.</text>
</comment>
<dbReference type="EMBL" id="JBHUCP010000001">
    <property type="protein sequence ID" value="MFD1527949.1"/>
    <property type="molecule type" value="Genomic_DNA"/>
</dbReference>
<protein>
    <recommendedName>
        <fullName evidence="4">Secreted protein</fullName>
    </recommendedName>
</protein>
<sequence>MNSKLNRKVARALTATVVGGAAVFAVAAPASAAPAAAGQCTVRDGTSRLGSQFGTNPVKFEFPDSPYVGMRWSSCTNKVVIYYGGYTPGLPGEFYQLRRAETSEQVKVPIGERRTWTINAPGTTIMTISAQYCQKPVIGSSRCTRWSPVVTVKLS</sequence>
<keyword evidence="3" id="KW-1185">Reference proteome</keyword>
<dbReference type="Proteomes" id="UP001597145">
    <property type="component" value="Unassembled WGS sequence"/>
</dbReference>
<keyword evidence="1" id="KW-0732">Signal</keyword>
<evidence type="ECO:0000313" key="3">
    <source>
        <dbReference type="Proteomes" id="UP001597145"/>
    </source>
</evidence>
<feature type="signal peptide" evidence="1">
    <location>
        <begin position="1"/>
        <end position="32"/>
    </location>
</feature>
<name>A0ABW4FBI8_9PSEU</name>